<comment type="similarity">
    <text evidence="1">Belongs to the ATP-dependent AMP-binding enzyme family.</text>
</comment>
<dbReference type="SUPFAM" id="SSF56801">
    <property type="entry name" value="Acetyl-CoA synthetase-like"/>
    <property type="match status" value="1"/>
</dbReference>
<evidence type="ECO:0000259" key="3">
    <source>
        <dbReference type="Pfam" id="PF00501"/>
    </source>
</evidence>
<dbReference type="Gene3D" id="3.40.50.12780">
    <property type="entry name" value="N-terminal domain of ligase-like"/>
    <property type="match status" value="1"/>
</dbReference>
<dbReference type="InterPro" id="IPR042099">
    <property type="entry name" value="ANL_N_sf"/>
</dbReference>
<evidence type="ECO:0000256" key="2">
    <source>
        <dbReference type="ARBA" id="ARBA00022598"/>
    </source>
</evidence>
<protein>
    <submittedName>
        <fullName evidence="4">Uncharacterized protein AlNc14C6G817</fullName>
    </submittedName>
</protein>
<dbReference type="EMBL" id="FR824051">
    <property type="protein sequence ID" value="CCA14762.1"/>
    <property type="molecule type" value="Genomic_DNA"/>
</dbReference>
<organism evidence="4">
    <name type="scientific">Albugo laibachii Nc14</name>
    <dbReference type="NCBI Taxonomy" id="890382"/>
    <lineage>
        <taxon>Eukaryota</taxon>
        <taxon>Sar</taxon>
        <taxon>Stramenopiles</taxon>
        <taxon>Oomycota</taxon>
        <taxon>Peronosporomycetes</taxon>
        <taxon>Albuginales</taxon>
        <taxon>Albuginaceae</taxon>
        <taxon>Albugo</taxon>
    </lineage>
</organism>
<feature type="domain" description="AMP-dependent synthetase/ligase" evidence="3">
    <location>
        <begin position="146"/>
        <end position="360"/>
    </location>
</feature>
<reference evidence="4" key="2">
    <citation type="submission" date="2011-02" db="EMBL/GenBank/DDBJ databases">
        <authorList>
            <person name="MacLean D."/>
        </authorList>
    </citation>
    <scope>NUCLEOTIDE SEQUENCE</scope>
</reference>
<evidence type="ECO:0000313" key="4">
    <source>
        <dbReference type="EMBL" id="CCA14762.1"/>
    </source>
</evidence>
<dbReference type="InterPro" id="IPR000873">
    <property type="entry name" value="AMP-dep_synth/lig_dom"/>
</dbReference>
<accession>F0W138</accession>
<evidence type="ECO:0000256" key="1">
    <source>
        <dbReference type="ARBA" id="ARBA00006432"/>
    </source>
</evidence>
<reference evidence="4" key="1">
    <citation type="journal article" date="2011" name="PLoS Biol.">
        <title>Gene gain and loss during evolution of obligate parasitism in the white rust pathogen of Arabidopsis thaliana.</title>
        <authorList>
            <person name="Kemen E."/>
            <person name="Gardiner A."/>
            <person name="Schultz-Larsen T."/>
            <person name="Kemen A.C."/>
            <person name="Balmuth A.L."/>
            <person name="Robert-Seilaniantz A."/>
            <person name="Bailey K."/>
            <person name="Holub E."/>
            <person name="Studholme D.J."/>
            <person name="Maclean D."/>
            <person name="Jones J.D."/>
        </authorList>
    </citation>
    <scope>NUCLEOTIDE SEQUENCE</scope>
</reference>
<dbReference type="GO" id="GO:0006631">
    <property type="term" value="P:fatty acid metabolic process"/>
    <property type="evidence" value="ECO:0007669"/>
    <property type="project" value="TreeGrafter"/>
</dbReference>
<proteinExistence type="inferred from homology"/>
<dbReference type="AlphaFoldDB" id="F0W138"/>
<dbReference type="Pfam" id="PF00501">
    <property type="entry name" value="AMP-binding"/>
    <property type="match status" value="1"/>
</dbReference>
<name>F0W138_9STRA</name>
<dbReference type="PANTHER" id="PTHR43201">
    <property type="entry name" value="ACYL-COA SYNTHETASE"/>
    <property type="match status" value="1"/>
</dbReference>
<gene>
    <name evidence="4" type="primary">AlNc14C6G817</name>
    <name evidence="4" type="ORF">ALNC14_009050</name>
</gene>
<dbReference type="PANTHER" id="PTHR43201:SF5">
    <property type="entry name" value="MEDIUM-CHAIN ACYL-COA LIGASE ACSF2, MITOCHONDRIAL"/>
    <property type="match status" value="1"/>
</dbReference>
<dbReference type="GO" id="GO:0031956">
    <property type="term" value="F:medium-chain fatty acid-CoA ligase activity"/>
    <property type="evidence" value="ECO:0007669"/>
    <property type="project" value="TreeGrafter"/>
</dbReference>
<keyword evidence="2" id="KW-0436">Ligase</keyword>
<dbReference type="HOGENOM" id="CLU_603568_0_0_1"/>
<sequence>MTQIGIRNGQLLMIKVAKPDGVQRRLETISNKDFANSLIPLGHRLLEAARVHRENAFILITDEDSTSCGILAAAVRKQCVMIVIDKSRIEFVDCVVQETGIHSVFVVDHENECIQKYSHAGDLIQADEDAWFHQEPLKSSGGIGFLTSGSFGHPKIVIHSWDSVKKQAESSRELLLSQFDSNFQLIFCTSIAHAFSFNALCMFLAHIDYLEHHPSPFSSDLVLVAGDFDTLLRLISKTASNHPRKHRVLFGTPGTYTMLLEITKGKLPLDVDIPFCAGALLDPRLYRRVSKVFQFRLIQNYGSTETGIIACWEAVTASKNAEQEEELYLTSACDQEGKVYVGVPFPGVQIEIDQSTGEILTQTPYSCIGYARNKRLDKFQSQMYRTGDRSMVETIHSSSLPRIFLFGRIRSKIQVGDSTHQSFYEPAQLENIVCKHSSVTDALVLGPKGQSRAGILVRVVLDVTCDMGVAALKVSLVRWLEANDVHLPESSLHVEVVETLGCSPAGKLIYR</sequence>